<dbReference type="PANTHER" id="PTHR42879:SF2">
    <property type="entry name" value="3-OXOACYL-[ACYL-CARRIER-PROTEIN] REDUCTASE FABG"/>
    <property type="match status" value="1"/>
</dbReference>
<dbReference type="Pfam" id="PF13561">
    <property type="entry name" value="adh_short_C2"/>
    <property type="match status" value="1"/>
</dbReference>
<dbReference type="InterPro" id="IPR020904">
    <property type="entry name" value="Sc_DH/Rdtase_CS"/>
</dbReference>
<comment type="caution">
    <text evidence="3">The sequence shown here is derived from an EMBL/GenBank/DDBJ whole genome shotgun (WGS) entry which is preliminary data.</text>
</comment>
<accession>A0ABN3KXM8</accession>
<reference evidence="3 4" key="1">
    <citation type="journal article" date="2019" name="Int. J. Syst. Evol. Microbiol.">
        <title>The Global Catalogue of Microorganisms (GCM) 10K type strain sequencing project: providing services to taxonomists for standard genome sequencing and annotation.</title>
        <authorList>
            <consortium name="The Broad Institute Genomics Platform"/>
            <consortium name="The Broad Institute Genome Sequencing Center for Infectious Disease"/>
            <person name="Wu L."/>
            <person name="Ma J."/>
        </authorList>
    </citation>
    <scope>NUCLEOTIDE SEQUENCE [LARGE SCALE GENOMIC DNA]</scope>
    <source>
        <strain evidence="3 4">JCM 6307</strain>
    </source>
</reference>
<dbReference type="PANTHER" id="PTHR42879">
    <property type="entry name" value="3-OXOACYL-(ACYL-CARRIER-PROTEIN) REDUCTASE"/>
    <property type="match status" value="1"/>
</dbReference>
<dbReference type="Gene3D" id="3.40.50.720">
    <property type="entry name" value="NAD(P)-binding Rossmann-like Domain"/>
    <property type="match status" value="1"/>
</dbReference>
<dbReference type="PRINTS" id="PR00080">
    <property type="entry name" value="SDRFAMILY"/>
</dbReference>
<sequence>MSRRNPTSRTNRTDTEETEPVAHEQTAQQAAPVQDFRPRRAVVTGADSGIGRATAVRLAADGMDVGITYLHDREGAEATAEEVRGHGRKAAVRRLDLTELPGAADVIDALADDLGGLDVLVNCAGTGTATPFLDIDHATVREVLDVDLVGPFLCSQRAARVMIARGNGGRIVNITSVHEHQPRVGAAPYCAAKGGLGLLTQVMALELAEHGITVNAVAPGEIATPMTGQEDVDVRTERRPGIPVGRPGDAREVASVVAFLAGPESSYVTGASWAVDGGMLRMGPQAGSHLADDSWRRP</sequence>
<dbReference type="InterPro" id="IPR050259">
    <property type="entry name" value="SDR"/>
</dbReference>
<evidence type="ECO:0000313" key="3">
    <source>
        <dbReference type="EMBL" id="GAA2474113.1"/>
    </source>
</evidence>
<keyword evidence="4" id="KW-1185">Reference proteome</keyword>
<organism evidence="3 4">
    <name type="scientific">Streptomyces thermolineatus</name>
    <dbReference type="NCBI Taxonomy" id="44033"/>
    <lineage>
        <taxon>Bacteria</taxon>
        <taxon>Bacillati</taxon>
        <taxon>Actinomycetota</taxon>
        <taxon>Actinomycetes</taxon>
        <taxon>Kitasatosporales</taxon>
        <taxon>Streptomycetaceae</taxon>
        <taxon>Streptomyces</taxon>
    </lineage>
</organism>
<feature type="compositionally biased region" description="Low complexity" evidence="2">
    <location>
        <begin position="1"/>
        <end position="10"/>
    </location>
</feature>
<dbReference type="Proteomes" id="UP001501358">
    <property type="component" value="Unassembled WGS sequence"/>
</dbReference>
<name>A0ABN3KXM8_9ACTN</name>
<evidence type="ECO:0000313" key="4">
    <source>
        <dbReference type="Proteomes" id="UP001501358"/>
    </source>
</evidence>
<dbReference type="NCBIfam" id="NF009384">
    <property type="entry name" value="PRK12743.1"/>
    <property type="match status" value="1"/>
</dbReference>
<dbReference type="SUPFAM" id="SSF51735">
    <property type="entry name" value="NAD(P)-binding Rossmann-fold domains"/>
    <property type="match status" value="1"/>
</dbReference>
<dbReference type="EMBL" id="BAAATA010000003">
    <property type="protein sequence ID" value="GAA2474113.1"/>
    <property type="molecule type" value="Genomic_DNA"/>
</dbReference>
<evidence type="ECO:0000256" key="1">
    <source>
        <dbReference type="ARBA" id="ARBA00006484"/>
    </source>
</evidence>
<comment type="similarity">
    <text evidence="1">Belongs to the short-chain dehydrogenases/reductases (SDR) family.</text>
</comment>
<dbReference type="InterPro" id="IPR036291">
    <property type="entry name" value="NAD(P)-bd_dom_sf"/>
</dbReference>
<dbReference type="InterPro" id="IPR002347">
    <property type="entry name" value="SDR_fam"/>
</dbReference>
<dbReference type="PROSITE" id="PS00061">
    <property type="entry name" value="ADH_SHORT"/>
    <property type="match status" value="1"/>
</dbReference>
<dbReference type="PRINTS" id="PR00081">
    <property type="entry name" value="GDHRDH"/>
</dbReference>
<protein>
    <submittedName>
        <fullName evidence="3">SDR family oxidoreductase</fullName>
    </submittedName>
</protein>
<feature type="region of interest" description="Disordered" evidence="2">
    <location>
        <begin position="1"/>
        <end position="35"/>
    </location>
</feature>
<proteinExistence type="inferred from homology"/>
<evidence type="ECO:0000256" key="2">
    <source>
        <dbReference type="SAM" id="MobiDB-lite"/>
    </source>
</evidence>
<gene>
    <name evidence="3" type="ORF">GCM10010406_07640</name>
</gene>